<dbReference type="GO" id="GO:0006511">
    <property type="term" value="P:ubiquitin-dependent protein catabolic process"/>
    <property type="evidence" value="ECO:0007669"/>
    <property type="project" value="TreeGrafter"/>
</dbReference>
<dbReference type="SMART" id="SM00088">
    <property type="entry name" value="PINT"/>
    <property type="match status" value="1"/>
</dbReference>
<dbReference type="SUPFAM" id="SSF46785">
    <property type="entry name" value="Winged helix' DNA-binding domain"/>
    <property type="match status" value="1"/>
</dbReference>
<dbReference type="GO" id="GO:0008541">
    <property type="term" value="C:proteasome regulatory particle, lid subcomplex"/>
    <property type="evidence" value="ECO:0007669"/>
    <property type="project" value="TreeGrafter"/>
</dbReference>
<dbReference type="AlphaFoldDB" id="A0A9W8LHZ3"/>
<dbReference type="PROSITE" id="PS50250">
    <property type="entry name" value="PCI"/>
    <property type="match status" value="1"/>
</dbReference>
<evidence type="ECO:0000256" key="2">
    <source>
        <dbReference type="ARBA" id="ARBA00022942"/>
    </source>
</evidence>
<dbReference type="PANTHER" id="PTHR10539">
    <property type="entry name" value="26S PROTEASOME NON-ATPASE REGULATORY SUBUNIT 13"/>
    <property type="match status" value="1"/>
</dbReference>
<accession>A0A9W8LHZ3</accession>
<dbReference type="InterPro" id="IPR000717">
    <property type="entry name" value="PCI_dom"/>
</dbReference>
<evidence type="ECO:0000256" key="1">
    <source>
        <dbReference type="ARBA" id="ARBA00006207"/>
    </source>
</evidence>
<dbReference type="InterPro" id="IPR035298">
    <property type="entry name" value="PSMD13"/>
</dbReference>
<dbReference type="Proteomes" id="UP001140217">
    <property type="component" value="Unassembled WGS sequence"/>
</dbReference>
<name>A0A9W8LHZ3_9FUNG</name>
<comment type="similarity">
    <text evidence="1">Belongs to the proteasome subunit S11 family.</text>
</comment>
<protein>
    <submittedName>
        <fullName evidence="4">26S proteasome regulatory subunit</fullName>
    </submittedName>
</protein>
<dbReference type="InterPro" id="IPR054179">
    <property type="entry name" value="PSD13_N"/>
</dbReference>
<organism evidence="4 5">
    <name type="scientific">Coemansia javaensis</name>
    <dbReference type="NCBI Taxonomy" id="2761396"/>
    <lineage>
        <taxon>Eukaryota</taxon>
        <taxon>Fungi</taxon>
        <taxon>Fungi incertae sedis</taxon>
        <taxon>Zoopagomycota</taxon>
        <taxon>Kickxellomycotina</taxon>
        <taxon>Kickxellomycetes</taxon>
        <taxon>Kickxellales</taxon>
        <taxon>Kickxellaceae</taxon>
        <taxon>Coemansia</taxon>
    </lineage>
</organism>
<dbReference type="OrthoDB" id="1093at2759"/>
<dbReference type="EMBL" id="JANBUL010000155">
    <property type="protein sequence ID" value="KAJ2779968.1"/>
    <property type="molecule type" value="Genomic_DNA"/>
</dbReference>
<gene>
    <name evidence="4" type="primary">RPN9</name>
    <name evidence="4" type="ORF">H4R18_003714</name>
</gene>
<dbReference type="Pfam" id="PF22037">
    <property type="entry name" value="PSD13_N"/>
    <property type="match status" value="1"/>
</dbReference>
<keyword evidence="2 4" id="KW-0647">Proteasome</keyword>
<dbReference type="GO" id="GO:0005634">
    <property type="term" value="C:nucleus"/>
    <property type="evidence" value="ECO:0007669"/>
    <property type="project" value="TreeGrafter"/>
</dbReference>
<evidence type="ECO:0000259" key="3">
    <source>
        <dbReference type="PROSITE" id="PS50250"/>
    </source>
</evidence>
<comment type="caution">
    <text evidence="4">The sequence shown here is derived from an EMBL/GenBank/DDBJ whole genome shotgun (WGS) entry which is preliminary data.</text>
</comment>
<dbReference type="Pfam" id="PF01399">
    <property type="entry name" value="PCI"/>
    <property type="match status" value="1"/>
</dbReference>
<dbReference type="GO" id="GO:0005829">
    <property type="term" value="C:cytosol"/>
    <property type="evidence" value="ECO:0007669"/>
    <property type="project" value="TreeGrafter"/>
</dbReference>
<dbReference type="InterPro" id="IPR036390">
    <property type="entry name" value="WH_DNA-bd_sf"/>
</dbReference>
<reference evidence="4" key="1">
    <citation type="submission" date="2022-07" db="EMBL/GenBank/DDBJ databases">
        <title>Phylogenomic reconstructions and comparative analyses of Kickxellomycotina fungi.</title>
        <authorList>
            <person name="Reynolds N.K."/>
            <person name="Stajich J.E."/>
            <person name="Barry K."/>
            <person name="Grigoriev I.V."/>
            <person name="Crous P."/>
            <person name="Smith M.E."/>
        </authorList>
    </citation>
    <scope>NUCLEOTIDE SEQUENCE</scope>
    <source>
        <strain evidence="4">NBRC 105414</strain>
    </source>
</reference>
<dbReference type="PANTHER" id="PTHR10539:SF0">
    <property type="entry name" value="26S PROTEASOME NON-ATPASE REGULATORY SUBUNIT 13"/>
    <property type="match status" value="1"/>
</dbReference>
<keyword evidence="5" id="KW-1185">Reference proteome</keyword>
<proteinExistence type="inferred from homology"/>
<feature type="domain" description="PCI" evidence="3">
    <location>
        <begin position="176"/>
        <end position="345"/>
    </location>
</feature>
<evidence type="ECO:0000313" key="5">
    <source>
        <dbReference type="Proteomes" id="UP001140217"/>
    </source>
</evidence>
<dbReference type="GO" id="GO:0005198">
    <property type="term" value="F:structural molecule activity"/>
    <property type="evidence" value="ECO:0007669"/>
    <property type="project" value="TreeGrafter"/>
</dbReference>
<evidence type="ECO:0000313" key="4">
    <source>
        <dbReference type="EMBL" id="KAJ2779968.1"/>
    </source>
</evidence>
<sequence>MEVDNAVSSYLQAQQRQAPAGLAARFAEFEELYERKVWHQLTKAVEAFINLPEAAPYRIGVYNEFVRDWQKHMSKVKLVLFALAAARQLDSIPDAAAFMERVADEVNKPDSQEAYALASLECAHFRLLLNDLDATRDALEKCQAMVESFAHVDPVIYASFYRVCADYYKAKAAYGQYYKNALLLLACIDVHELAAEDRTQRAYDLAIAALLSDSIYNFGDLLSHSIMDALRGTESEWMVALLQAFNAGDIAAFERLAARLQAQPMLAQSAPFLQQKIRLMALIESMFRRQGAAAARAVPFAVVSAETRLPAGEIEHLVMKALSLGLIRGSIDQVAQHITVQWVQPRYLGKDQIQSLADRLAQWESRVTATAQRMEGAAPELFAR</sequence>